<protein>
    <submittedName>
        <fullName evidence="1">Uncharacterized protein</fullName>
    </submittedName>
</protein>
<dbReference type="AlphaFoldDB" id="A0A4Z1EM16"/>
<reference evidence="1 2" key="1">
    <citation type="submission" date="2017-12" db="EMBL/GenBank/DDBJ databases">
        <title>Comparative genomics of Botrytis spp.</title>
        <authorList>
            <person name="Valero-Jimenez C.A."/>
            <person name="Tapia P."/>
            <person name="Veloso J."/>
            <person name="Silva-Moreno E."/>
            <person name="Staats M."/>
            <person name="Valdes J.H."/>
            <person name="Van Kan J.A.L."/>
        </authorList>
    </citation>
    <scope>NUCLEOTIDE SEQUENCE [LARGE SCALE GENOMIC DNA]</scope>
    <source>
        <strain evidence="1 2">Bt9001</strain>
    </source>
</reference>
<dbReference type="Proteomes" id="UP000297777">
    <property type="component" value="Unassembled WGS sequence"/>
</dbReference>
<keyword evidence="2" id="KW-1185">Reference proteome</keyword>
<proteinExistence type="predicted"/>
<comment type="caution">
    <text evidence="1">The sequence shown here is derived from an EMBL/GenBank/DDBJ whole genome shotgun (WGS) entry which is preliminary data.</text>
</comment>
<organism evidence="1 2">
    <name type="scientific">Botrytis tulipae</name>
    <dbReference type="NCBI Taxonomy" id="87230"/>
    <lineage>
        <taxon>Eukaryota</taxon>
        <taxon>Fungi</taxon>
        <taxon>Dikarya</taxon>
        <taxon>Ascomycota</taxon>
        <taxon>Pezizomycotina</taxon>
        <taxon>Leotiomycetes</taxon>
        <taxon>Helotiales</taxon>
        <taxon>Sclerotiniaceae</taxon>
        <taxon>Botrytis</taxon>
    </lineage>
</organism>
<evidence type="ECO:0000313" key="2">
    <source>
        <dbReference type="Proteomes" id="UP000297777"/>
    </source>
</evidence>
<evidence type="ECO:0000313" key="1">
    <source>
        <dbReference type="EMBL" id="TGO12600.1"/>
    </source>
</evidence>
<name>A0A4Z1EM16_9HELO</name>
<sequence>MFEPTQDAAFADTPCLPNSSNWLKTDAPISTTAHGPVISAIQLYKNSPIGIKIAPSIEYGTRNSGLPWL</sequence>
<gene>
    <name evidence="1" type="ORF">BTUL_0085g00100</name>
</gene>
<accession>A0A4Z1EM16</accession>
<dbReference type="EMBL" id="PQXH01000085">
    <property type="protein sequence ID" value="TGO12600.1"/>
    <property type="molecule type" value="Genomic_DNA"/>
</dbReference>